<dbReference type="PANTHER" id="PTHR35218:SF9">
    <property type="entry name" value="ENDONUCLEASE_EXONUCLEASE_PHOSPHATASE DOMAIN-CONTAINING PROTEIN"/>
    <property type="match status" value="1"/>
</dbReference>
<sequence>MVWNVQGVGSKPFVTALKDLVPIYKPNGIALVEPHMGGNQALSIASTLGYSGHTRVDDMGFSGEIRIFWKPDIVTVEPIIKHNQQITIDIKRVGAIPSYFTAIYASPDPMKRRELWNELREFSMTHNKPWLIAGDFNDTSFSSKRSSACYETTGRATRFDGWVEEMDLIEVEFVGALMNLKVITQVHGVCC</sequence>
<evidence type="ECO:0000259" key="1">
    <source>
        <dbReference type="Pfam" id="PF03372"/>
    </source>
</evidence>
<dbReference type="RefSeq" id="XP_056690180.1">
    <property type="nucleotide sequence ID" value="XM_056834202.1"/>
</dbReference>
<proteinExistence type="predicted"/>
<dbReference type="InterPro" id="IPR036691">
    <property type="entry name" value="Endo/exonu/phosph_ase_sf"/>
</dbReference>
<gene>
    <name evidence="3" type="primary">LOC130465444</name>
</gene>
<keyword evidence="2" id="KW-1185">Reference proteome</keyword>
<reference evidence="2" key="1">
    <citation type="journal article" date="2021" name="Nat. Commun.">
        <title>Genomic analyses provide insights into spinach domestication and the genetic basis of agronomic traits.</title>
        <authorList>
            <person name="Cai X."/>
            <person name="Sun X."/>
            <person name="Xu C."/>
            <person name="Sun H."/>
            <person name="Wang X."/>
            <person name="Ge C."/>
            <person name="Zhang Z."/>
            <person name="Wang Q."/>
            <person name="Fei Z."/>
            <person name="Jiao C."/>
            <person name="Wang Q."/>
        </authorList>
    </citation>
    <scope>NUCLEOTIDE SEQUENCE [LARGE SCALE GENOMIC DNA]</scope>
    <source>
        <strain evidence="2">cv. Varoflay</strain>
    </source>
</reference>
<dbReference type="Proteomes" id="UP000813463">
    <property type="component" value="Chromosome 1"/>
</dbReference>
<organism evidence="2 3">
    <name type="scientific">Spinacia oleracea</name>
    <name type="common">Spinach</name>
    <dbReference type="NCBI Taxonomy" id="3562"/>
    <lineage>
        <taxon>Eukaryota</taxon>
        <taxon>Viridiplantae</taxon>
        <taxon>Streptophyta</taxon>
        <taxon>Embryophyta</taxon>
        <taxon>Tracheophyta</taxon>
        <taxon>Spermatophyta</taxon>
        <taxon>Magnoliopsida</taxon>
        <taxon>eudicotyledons</taxon>
        <taxon>Gunneridae</taxon>
        <taxon>Pentapetalae</taxon>
        <taxon>Caryophyllales</taxon>
        <taxon>Chenopodiaceae</taxon>
        <taxon>Chenopodioideae</taxon>
        <taxon>Anserineae</taxon>
        <taxon>Spinacia</taxon>
    </lineage>
</organism>
<dbReference type="PANTHER" id="PTHR35218">
    <property type="entry name" value="RNASE H DOMAIN-CONTAINING PROTEIN"/>
    <property type="match status" value="1"/>
</dbReference>
<dbReference type="GeneID" id="130465444"/>
<accession>A0ABM3R3J7</accession>
<evidence type="ECO:0000313" key="2">
    <source>
        <dbReference type="Proteomes" id="UP000813463"/>
    </source>
</evidence>
<dbReference type="InterPro" id="IPR005135">
    <property type="entry name" value="Endo/exonuclease/phosphatase"/>
</dbReference>
<evidence type="ECO:0000313" key="3">
    <source>
        <dbReference type="RefSeq" id="XP_056690180.1"/>
    </source>
</evidence>
<dbReference type="Pfam" id="PF03372">
    <property type="entry name" value="Exo_endo_phos"/>
    <property type="match status" value="1"/>
</dbReference>
<protein>
    <recommendedName>
        <fullName evidence="1">Endonuclease/exonuclease/phosphatase domain-containing protein</fullName>
    </recommendedName>
</protein>
<dbReference type="SUPFAM" id="SSF56219">
    <property type="entry name" value="DNase I-like"/>
    <property type="match status" value="1"/>
</dbReference>
<dbReference type="Gene3D" id="3.60.10.10">
    <property type="entry name" value="Endonuclease/exonuclease/phosphatase"/>
    <property type="match status" value="1"/>
</dbReference>
<reference evidence="3" key="2">
    <citation type="submission" date="2025-08" db="UniProtKB">
        <authorList>
            <consortium name="RefSeq"/>
        </authorList>
    </citation>
    <scope>IDENTIFICATION</scope>
    <source>
        <tissue evidence="3">Leaf</tissue>
    </source>
</reference>
<feature type="domain" description="Endonuclease/exonuclease/phosphatase" evidence="1">
    <location>
        <begin position="1"/>
        <end position="147"/>
    </location>
</feature>
<name>A0ABM3R3J7_SPIOL</name>